<reference evidence="1" key="1">
    <citation type="submission" date="2015-11" db="EMBL/GenBank/DDBJ databases">
        <title>De novo transcriptome assembly of four potential Pierce s Disease insect vectors from Arizona vineyards.</title>
        <authorList>
            <person name="Tassone E.E."/>
        </authorList>
    </citation>
    <scope>NUCLEOTIDE SEQUENCE</scope>
</reference>
<evidence type="ECO:0000313" key="1">
    <source>
        <dbReference type="EMBL" id="JAS51867.1"/>
    </source>
</evidence>
<protein>
    <submittedName>
        <fullName evidence="1">Uncharacterized protein</fullName>
    </submittedName>
</protein>
<dbReference type="EMBL" id="GECZ01017902">
    <property type="protein sequence ID" value="JAS51867.1"/>
    <property type="molecule type" value="Transcribed_RNA"/>
</dbReference>
<proteinExistence type="predicted"/>
<gene>
    <name evidence="1" type="ORF">g.7638</name>
</gene>
<dbReference type="AlphaFoldDB" id="A0A1B6FNT4"/>
<organism evidence="1">
    <name type="scientific">Cuerna arida</name>
    <dbReference type="NCBI Taxonomy" id="1464854"/>
    <lineage>
        <taxon>Eukaryota</taxon>
        <taxon>Metazoa</taxon>
        <taxon>Ecdysozoa</taxon>
        <taxon>Arthropoda</taxon>
        <taxon>Hexapoda</taxon>
        <taxon>Insecta</taxon>
        <taxon>Pterygota</taxon>
        <taxon>Neoptera</taxon>
        <taxon>Paraneoptera</taxon>
        <taxon>Hemiptera</taxon>
        <taxon>Auchenorrhyncha</taxon>
        <taxon>Membracoidea</taxon>
        <taxon>Cicadellidae</taxon>
        <taxon>Cicadellinae</taxon>
        <taxon>Proconiini</taxon>
        <taxon>Cuerna</taxon>
    </lineage>
</organism>
<feature type="non-terminal residue" evidence="1">
    <location>
        <position position="128"/>
    </location>
</feature>
<feature type="non-terminal residue" evidence="1">
    <location>
        <position position="1"/>
    </location>
</feature>
<name>A0A1B6FNT4_9HEMI</name>
<accession>A0A1B6FNT4</accession>
<dbReference type="PANTHER" id="PTHR45913">
    <property type="entry name" value="EPM2A-INTERACTING PROTEIN 1"/>
    <property type="match status" value="1"/>
</dbReference>
<sequence>CDKINALKQKITFADDEAKKSKVSFFPSLSTFVEENELSLSKTVLSDISDHCNILKENLSIYFPENYKEHLWIKTPFSDIKKMTIPENLSLAEKDQLFDLNCDSDLKEVFDKATLIDFWIQRRQDYGE</sequence>
<dbReference type="PANTHER" id="PTHR45913:SF19">
    <property type="entry name" value="LOW QUALITY PROTEIN: ZINC FINGER BED DOMAIN-CONTAINING PROTEIN 5-LIKE"/>
    <property type="match status" value="1"/>
</dbReference>